<dbReference type="AlphaFoldDB" id="A0A9W9EPB6"/>
<comment type="similarity">
    <text evidence="2">Belongs to the wax synthase family.</text>
</comment>
<protein>
    <recommendedName>
        <fullName evidence="8">Wax synthase domain-containing protein</fullName>
    </recommendedName>
</protein>
<keyword evidence="5 7" id="KW-1133">Transmembrane helix</keyword>
<keyword evidence="6 7" id="KW-0472">Membrane</keyword>
<comment type="subcellular location">
    <subcellularLocation>
        <location evidence="1">Membrane</location>
        <topology evidence="1">Multi-pass membrane protein</topology>
    </subcellularLocation>
</comment>
<evidence type="ECO:0000256" key="5">
    <source>
        <dbReference type="ARBA" id="ARBA00022989"/>
    </source>
</evidence>
<keyword evidence="3" id="KW-0808">Transferase</keyword>
<dbReference type="PANTHER" id="PTHR31595:SF27">
    <property type="entry name" value="WAX SYNTHASE DOMAIN-CONTAINING PROTEIN-RELATED"/>
    <property type="match status" value="1"/>
</dbReference>
<dbReference type="EMBL" id="JAPQKI010000010">
    <property type="protein sequence ID" value="KAJ5085512.1"/>
    <property type="molecule type" value="Genomic_DNA"/>
</dbReference>
<feature type="transmembrane region" description="Helical" evidence="7">
    <location>
        <begin position="286"/>
        <end position="308"/>
    </location>
</feature>
<dbReference type="RefSeq" id="XP_056470190.1">
    <property type="nucleotide sequence ID" value="XM_056622774.1"/>
</dbReference>
<evidence type="ECO:0000313" key="9">
    <source>
        <dbReference type="EMBL" id="KAJ5085512.1"/>
    </source>
</evidence>
<organism evidence="9 10">
    <name type="scientific">Penicillium argentinense</name>
    <dbReference type="NCBI Taxonomy" id="1131581"/>
    <lineage>
        <taxon>Eukaryota</taxon>
        <taxon>Fungi</taxon>
        <taxon>Dikarya</taxon>
        <taxon>Ascomycota</taxon>
        <taxon>Pezizomycotina</taxon>
        <taxon>Eurotiomycetes</taxon>
        <taxon>Eurotiomycetidae</taxon>
        <taxon>Eurotiales</taxon>
        <taxon>Aspergillaceae</taxon>
        <taxon>Penicillium</taxon>
    </lineage>
</organism>
<evidence type="ECO:0000256" key="6">
    <source>
        <dbReference type="ARBA" id="ARBA00023136"/>
    </source>
</evidence>
<dbReference type="InterPro" id="IPR032805">
    <property type="entry name" value="Wax_synthase_dom"/>
</dbReference>
<name>A0A9W9EPB6_9EURO</name>
<dbReference type="InterPro" id="IPR044851">
    <property type="entry name" value="Wax_synthase"/>
</dbReference>
<dbReference type="GO" id="GO:0006629">
    <property type="term" value="P:lipid metabolic process"/>
    <property type="evidence" value="ECO:0007669"/>
    <property type="project" value="InterPro"/>
</dbReference>
<reference evidence="9" key="1">
    <citation type="submission" date="2022-11" db="EMBL/GenBank/DDBJ databases">
        <authorList>
            <person name="Petersen C."/>
        </authorList>
    </citation>
    <scope>NUCLEOTIDE SEQUENCE</scope>
    <source>
        <strain evidence="9">IBT 30761</strain>
    </source>
</reference>
<evidence type="ECO:0000256" key="2">
    <source>
        <dbReference type="ARBA" id="ARBA00007282"/>
    </source>
</evidence>
<keyword evidence="10" id="KW-1185">Reference proteome</keyword>
<dbReference type="GeneID" id="81361753"/>
<feature type="transmembrane region" description="Helical" evidence="7">
    <location>
        <begin position="394"/>
        <end position="415"/>
    </location>
</feature>
<accession>A0A9W9EPB6</accession>
<dbReference type="GO" id="GO:0008374">
    <property type="term" value="F:O-acyltransferase activity"/>
    <property type="evidence" value="ECO:0007669"/>
    <property type="project" value="InterPro"/>
</dbReference>
<dbReference type="GO" id="GO:0016020">
    <property type="term" value="C:membrane"/>
    <property type="evidence" value="ECO:0007669"/>
    <property type="project" value="UniProtKB-SubCell"/>
</dbReference>
<evidence type="ECO:0000256" key="7">
    <source>
        <dbReference type="SAM" id="Phobius"/>
    </source>
</evidence>
<evidence type="ECO:0000256" key="3">
    <source>
        <dbReference type="ARBA" id="ARBA00022679"/>
    </source>
</evidence>
<dbReference type="OrthoDB" id="1077582at2759"/>
<keyword evidence="4 7" id="KW-0812">Transmembrane</keyword>
<dbReference type="PANTHER" id="PTHR31595">
    <property type="entry name" value="LONG-CHAIN-ALCOHOL O-FATTY-ACYLTRANSFERASE 3-RELATED"/>
    <property type="match status" value="1"/>
</dbReference>
<feature type="transmembrane region" description="Helical" evidence="7">
    <location>
        <begin position="314"/>
        <end position="335"/>
    </location>
</feature>
<sequence length="418" mass="47344">MVLFSDIVDFTLSSSLQHFIPAALLVATPKGSPYRYLAIPLLILMGSLFVRPMDLTAYVRANAIGSTFTVVITAINLLLVNPLDERDLAREKPNTFFRSGHVYYTFEVFLMPRGIATPRQVKNVPEQPAYLTRHGKEIPVGRFLLRQVVILAWQFLVVDLFQELGRQRALESGYQPGFKPIPYDVPLEKWIERGATHILAWFIIGRLLIDCPFRLASILFVGLGLDTPANWPPAFGRLKDVYTLRHFWSKFWHQFLRQHFTGMSNFISRDVLHLSRPSILERYTNVFIVFLQSAIMHIMIDFVAGIPWKLSGTVAFFMSFVLGFMIEDGVQALWNSIFPPTKTEDGKILTPLWKKVVGMLWTMTWIAVWSTPYLERSMQLPANDLMPIGVVDKTGVTPVGGAICVGAILLCLTVGPEI</sequence>
<feature type="domain" description="Wax synthase" evidence="8">
    <location>
        <begin position="231"/>
        <end position="318"/>
    </location>
</feature>
<proteinExistence type="inferred from homology"/>
<dbReference type="Pfam" id="PF13813">
    <property type="entry name" value="MBOAT_2"/>
    <property type="match status" value="1"/>
</dbReference>
<evidence type="ECO:0000259" key="8">
    <source>
        <dbReference type="Pfam" id="PF13813"/>
    </source>
</evidence>
<feature type="transmembrane region" description="Helical" evidence="7">
    <location>
        <begin position="57"/>
        <end position="79"/>
    </location>
</feature>
<dbReference type="Proteomes" id="UP001149074">
    <property type="component" value="Unassembled WGS sequence"/>
</dbReference>
<feature type="transmembrane region" description="Helical" evidence="7">
    <location>
        <begin position="356"/>
        <end position="374"/>
    </location>
</feature>
<evidence type="ECO:0000256" key="1">
    <source>
        <dbReference type="ARBA" id="ARBA00004141"/>
    </source>
</evidence>
<reference evidence="9" key="2">
    <citation type="journal article" date="2023" name="IMA Fungus">
        <title>Comparative genomic study of the Penicillium genus elucidates a diverse pangenome and 15 lateral gene transfer events.</title>
        <authorList>
            <person name="Petersen C."/>
            <person name="Sorensen T."/>
            <person name="Nielsen M.R."/>
            <person name="Sondergaard T.E."/>
            <person name="Sorensen J.L."/>
            <person name="Fitzpatrick D.A."/>
            <person name="Frisvad J.C."/>
            <person name="Nielsen K.L."/>
        </authorList>
    </citation>
    <scope>NUCLEOTIDE SEQUENCE</scope>
    <source>
        <strain evidence="9">IBT 30761</strain>
    </source>
</reference>
<evidence type="ECO:0000256" key="4">
    <source>
        <dbReference type="ARBA" id="ARBA00022692"/>
    </source>
</evidence>
<gene>
    <name evidence="9" type="ORF">N7532_010283</name>
</gene>
<evidence type="ECO:0000313" key="10">
    <source>
        <dbReference type="Proteomes" id="UP001149074"/>
    </source>
</evidence>
<comment type="caution">
    <text evidence="9">The sequence shown here is derived from an EMBL/GenBank/DDBJ whole genome shotgun (WGS) entry which is preliminary data.</text>
</comment>